<feature type="transmembrane region" description="Helical" evidence="1">
    <location>
        <begin position="137"/>
        <end position="155"/>
    </location>
</feature>
<keyword evidence="1" id="KW-1133">Transmembrane helix</keyword>
<dbReference type="AlphaFoldDB" id="A0AAJ5UCB2"/>
<reference evidence="3 4" key="1">
    <citation type="journal article" date="2022" name="J Glob Antimicrob Resist">
        <title>First complete genome of a multidrug resistant strain of the novel human pathogen Kalamiella piersonii (GABEKP28) identified in human saliva.</title>
        <authorList>
            <person name="McDonagh F."/>
            <person name="Singh N.K."/>
            <person name="Venkateswaran K."/>
            <person name="Lonappan A.M."/>
            <person name="Hallahan B."/>
            <person name="Tuohy A."/>
            <person name="Burke L."/>
            <person name="Kovarova A."/>
            <person name="Miliotis G."/>
        </authorList>
    </citation>
    <scope>NUCLEOTIDE SEQUENCE [LARGE SCALE GENOMIC DNA]</scope>
    <source>
        <strain evidence="3 4">GABEKP28</strain>
    </source>
</reference>
<feature type="domain" description="Acyltransferase 3" evidence="2">
    <location>
        <begin position="12"/>
        <end position="345"/>
    </location>
</feature>
<feature type="transmembrane region" description="Helical" evidence="1">
    <location>
        <begin position="95"/>
        <end position="117"/>
    </location>
</feature>
<dbReference type="InterPro" id="IPR002656">
    <property type="entry name" value="Acyl_transf_3_dom"/>
</dbReference>
<proteinExistence type="predicted"/>
<evidence type="ECO:0000313" key="4">
    <source>
        <dbReference type="Proteomes" id="UP001211544"/>
    </source>
</evidence>
<feature type="transmembrane region" description="Helical" evidence="1">
    <location>
        <begin position="329"/>
        <end position="348"/>
    </location>
</feature>
<dbReference type="KEGG" id="kpie:N5580_19330"/>
<evidence type="ECO:0000256" key="1">
    <source>
        <dbReference type="SAM" id="Phobius"/>
    </source>
</evidence>
<organism evidence="3 4">
    <name type="scientific">Pantoea piersonii</name>
    <dbReference type="NCBI Taxonomy" id="2364647"/>
    <lineage>
        <taxon>Bacteria</taxon>
        <taxon>Pseudomonadati</taxon>
        <taxon>Pseudomonadota</taxon>
        <taxon>Gammaproteobacteria</taxon>
        <taxon>Enterobacterales</taxon>
        <taxon>Erwiniaceae</taxon>
        <taxon>Pantoea</taxon>
    </lineage>
</organism>
<feature type="transmembrane region" description="Helical" evidence="1">
    <location>
        <begin position="228"/>
        <end position="249"/>
    </location>
</feature>
<keyword evidence="3" id="KW-0614">Plasmid</keyword>
<dbReference type="PANTHER" id="PTHR36927">
    <property type="entry name" value="BLR4337 PROTEIN"/>
    <property type="match status" value="1"/>
</dbReference>
<feature type="transmembrane region" description="Helical" evidence="1">
    <location>
        <begin position="261"/>
        <end position="279"/>
    </location>
</feature>
<keyword evidence="3" id="KW-0808">Transferase</keyword>
<geneLocation type="plasmid" evidence="3 4">
    <name>pGABEKP28_1</name>
</geneLocation>
<dbReference type="PANTHER" id="PTHR36927:SF1">
    <property type="entry name" value="MDO-LIKE PROTEIN"/>
    <property type="match status" value="1"/>
</dbReference>
<dbReference type="InterPro" id="IPR050623">
    <property type="entry name" value="Glucan_succinyl_AcylTrfase"/>
</dbReference>
<dbReference type="EMBL" id="CP104759">
    <property type="protein sequence ID" value="WBG93230.1"/>
    <property type="molecule type" value="Genomic_DNA"/>
</dbReference>
<evidence type="ECO:0000259" key="2">
    <source>
        <dbReference type="Pfam" id="PF01757"/>
    </source>
</evidence>
<name>A0AAJ5UCB2_9GAMM</name>
<dbReference type="RefSeq" id="WP_120456405.1">
    <property type="nucleotide sequence ID" value="NZ_CP104759.1"/>
</dbReference>
<dbReference type="GO" id="GO:0016747">
    <property type="term" value="F:acyltransferase activity, transferring groups other than amino-acyl groups"/>
    <property type="evidence" value="ECO:0007669"/>
    <property type="project" value="InterPro"/>
</dbReference>
<gene>
    <name evidence="3" type="ORF">N5580_19330</name>
</gene>
<feature type="transmembrane region" description="Helical" evidence="1">
    <location>
        <begin position="291"/>
        <end position="317"/>
    </location>
</feature>
<evidence type="ECO:0000313" key="3">
    <source>
        <dbReference type="EMBL" id="WBG93230.1"/>
    </source>
</evidence>
<dbReference type="Proteomes" id="UP001211544">
    <property type="component" value="Plasmid pGABEKP28_1"/>
</dbReference>
<sequence>MENKAFLSSRNIGLDFLRALLILEGVLYHAARSLPGGNNWYYVSGKNEADGFTALIEFVHTFRMEAFFFLSGMFSAMVILRKGTDFFYSNRKMRVVVPLISAFLFIPGLMYLINALIDGEPLTTQGALGAYTSLHHLWFLVSLTAMSFLIPVSLYQRAAALMRRLPFPLLVAALVVAANMFFVVKFFVKDFGEWVNLIPVTARFMVFYAAGYALYLNSDQIPRQARNFLVNTKVVLALGVACWLVFYAIYHYNITSSLKYLPVLCASLFSVIFSYWVVFTFEKLRMKESRLVRGVVDSALVIYIMHYPLVITFAWLLDGYLPDALPVTYVAVVTLLGLICSAVLYLIIKQLPLMALLFGLKPARVQNVPATDPRG</sequence>
<accession>A0AAJ5UCB2</accession>
<keyword evidence="4" id="KW-1185">Reference proteome</keyword>
<feature type="transmembrane region" description="Helical" evidence="1">
    <location>
        <begin position="167"/>
        <end position="188"/>
    </location>
</feature>
<dbReference type="GeneID" id="78234886"/>
<keyword evidence="1" id="KW-0812">Transmembrane</keyword>
<keyword evidence="1" id="KW-0472">Membrane</keyword>
<dbReference type="Pfam" id="PF01757">
    <property type="entry name" value="Acyl_transf_3"/>
    <property type="match status" value="1"/>
</dbReference>
<feature type="transmembrane region" description="Helical" evidence="1">
    <location>
        <begin position="194"/>
        <end position="216"/>
    </location>
</feature>
<keyword evidence="3" id="KW-0012">Acyltransferase</keyword>
<protein>
    <submittedName>
        <fullName evidence="3">Acyltransferase family protein</fullName>
    </submittedName>
</protein>